<accession>A0A316D3Y2</accession>
<comment type="caution">
    <text evidence="6">The sequence shown here is derived from an EMBL/GenBank/DDBJ whole genome shotgun (WGS) entry which is preliminary data.</text>
</comment>
<protein>
    <submittedName>
        <fullName evidence="6">Prephenate dehydrogenase</fullName>
    </submittedName>
</protein>
<dbReference type="Pfam" id="PF20463">
    <property type="entry name" value="PDH_C"/>
    <property type="match status" value="1"/>
</dbReference>
<dbReference type="Gene3D" id="3.40.50.720">
    <property type="entry name" value="NAD(P)-binding Rossmann-like Domain"/>
    <property type="match status" value="1"/>
</dbReference>
<dbReference type="PROSITE" id="PS51176">
    <property type="entry name" value="PDH_ADH"/>
    <property type="match status" value="1"/>
</dbReference>
<dbReference type="Pfam" id="PF02153">
    <property type="entry name" value="PDH_N"/>
    <property type="match status" value="1"/>
</dbReference>
<dbReference type="GO" id="GO:0006571">
    <property type="term" value="P:tyrosine biosynthetic process"/>
    <property type="evidence" value="ECO:0007669"/>
    <property type="project" value="InterPro"/>
</dbReference>
<keyword evidence="3" id="KW-0057">Aromatic amino acid biosynthesis</keyword>
<keyword evidence="2" id="KW-0560">Oxidoreductase</keyword>
<dbReference type="InterPro" id="IPR046826">
    <property type="entry name" value="PDH_N"/>
</dbReference>
<dbReference type="Proteomes" id="UP000245634">
    <property type="component" value="Unassembled WGS sequence"/>
</dbReference>
<dbReference type="PANTHER" id="PTHR21363:SF0">
    <property type="entry name" value="PREPHENATE DEHYDROGENASE [NADP(+)]"/>
    <property type="match status" value="1"/>
</dbReference>
<dbReference type="SUPFAM" id="SSF55021">
    <property type="entry name" value="ACT-like"/>
    <property type="match status" value="1"/>
</dbReference>
<dbReference type="InterPro" id="IPR036291">
    <property type="entry name" value="NAD(P)-bd_dom_sf"/>
</dbReference>
<dbReference type="InterPro" id="IPR046825">
    <property type="entry name" value="PDH_C"/>
</dbReference>
<evidence type="ECO:0000256" key="1">
    <source>
        <dbReference type="ARBA" id="ARBA00007964"/>
    </source>
</evidence>
<dbReference type="SUPFAM" id="SSF48179">
    <property type="entry name" value="6-phosphogluconate dehydrogenase C-terminal domain-like"/>
    <property type="match status" value="1"/>
</dbReference>
<proteinExistence type="inferred from homology"/>
<comment type="pathway">
    <text evidence="4">Amino-acid biosynthesis.</text>
</comment>
<sequence>MRPAMQKVVAEQQPLFEKAVIVGCGLIGGSLALALRENGAVRELAAVDSNPSSCQFAIELGVVDEAHEELRDAVQDADLIVFAAPVRQTCDLLAELATLPLKKGCIVTDVCSTKVEVCTQAAQQLPPGVHFIGGHPMAGSEKSGVKAATARLFENAVYVLTPPPDADEAAFAKLAAAIESVRAQVLVLEPALHDRVVAAISHVPHIIAAQLVDQVMRLSDHPEHGDLYTKLAAGGFRDVTRIASGNAQMWRDIVLSNRDVIRDLLQDWQSGIAGLLHKLEETEGRGLQTFFHDASAFRDALPTKLRGAVRSVYEISIDAADEPGTIGKVATLMGIHSINLNGVGLIESREEDNGQVLLSFRSKRDMEQGAHVLLVNGFHVYFRD</sequence>
<dbReference type="InterPro" id="IPR045865">
    <property type="entry name" value="ACT-like_dom_sf"/>
</dbReference>
<evidence type="ECO:0000256" key="2">
    <source>
        <dbReference type="ARBA" id="ARBA00023002"/>
    </source>
</evidence>
<feature type="domain" description="Prephenate/arogenate dehydrogenase" evidence="5">
    <location>
        <begin position="17"/>
        <end position="309"/>
    </location>
</feature>
<organism evidence="6 7">
    <name type="scientific">Tumebacillus permanentifrigoris</name>
    <dbReference type="NCBI Taxonomy" id="378543"/>
    <lineage>
        <taxon>Bacteria</taxon>
        <taxon>Bacillati</taxon>
        <taxon>Bacillota</taxon>
        <taxon>Bacilli</taxon>
        <taxon>Bacillales</taxon>
        <taxon>Alicyclobacillaceae</taxon>
        <taxon>Tumebacillus</taxon>
    </lineage>
</organism>
<dbReference type="GO" id="GO:0008977">
    <property type="term" value="F:prephenate dehydrogenase (NAD+) activity"/>
    <property type="evidence" value="ECO:0007669"/>
    <property type="project" value="InterPro"/>
</dbReference>
<comment type="similarity">
    <text evidence="1">Belongs to the prephenate/arogenate dehydrogenase family.</text>
</comment>
<dbReference type="FunFam" id="3.40.50.720:FF:000208">
    <property type="entry name" value="Prephenate dehydrogenase"/>
    <property type="match status" value="1"/>
</dbReference>
<keyword evidence="7" id="KW-1185">Reference proteome</keyword>
<dbReference type="Gene3D" id="1.10.3660.10">
    <property type="entry name" value="6-phosphogluconate dehydrogenase C-terminal like domain"/>
    <property type="match status" value="1"/>
</dbReference>
<gene>
    <name evidence="6" type="ORF">C7459_11933</name>
</gene>
<evidence type="ECO:0000256" key="3">
    <source>
        <dbReference type="ARBA" id="ARBA00023141"/>
    </source>
</evidence>
<evidence type="ECO:0000313" key="6">
    <source>
        <dbReference type="EMBL" id="PWK06610.1"/>
    </source>
</evidence>
<dbReference type="InterPro" id="IPR008927">
    <property type="entry name" value="6-PGluconate_DH-like_C_sf"/>
</dbReference>
<dbReference type="SUPFAM" id="SSF51735">
    <property type="entry name" value="NAD(P)-binding Rossmann-fold domains"/>
    <property type="match status" value="1"/>
</dbReference>
<dbReference type="GO" id="GO:0004665">
    <property type="term" value="F:prephenate dehydrogenase (NADP+) activity"/>
    <property type="evidence" value="ECO:0007669"/>
    <property type="project" value="InterPro"/>
</dbReference>
<evidence type="ECO:0000259" key="5">
    <source>
        <dbReference type="PROSITE" id="PS51176"/>
    </source>
</evidence>
<dbReference type="EMBL" id="QGGL01000019">
    <property type="protein sequence ID" value="PWK06610.1"/>
    <property type="molecule type" value="Genomic_DNA"/>
</dbReference>
<dbReference type="GO" id="GO:0070403">
    <property type="term" value="F:NAD+ binding"/>
    <property type="evidence" value="ECO:0007669"/>
    <property type="project" value="InterPro"/>
</dbReference>
<dbReference type="PANTHER" id="PTHR21363">
    <property type="entry name" value="PREPHENATE DEHYDROGENASE"/>
    <property type="match status" value="1"/>
</dbReference>
<evidence type="ECO:0000313" key="7">
    <source>
        <dbReference type="Proteomes" id="UP000245634"/>
    </source>
</evidence>
<dbReference type="InterPro" id="IPR050812">
    <property type="entry name" value="Preph/Arog_dehydrog"/>
</dbReference>
<keyword evidence="3" id="KW-0028">Amino-acid biosynthesis</keyword>
<dbReference type="AlphaFoldDB" id="A0A316D3Y2"/>
<name>A0A316D3Y2_9BACL</name>
<dbReference type="InterPro" id="IPR003099">
    <property type="entry name" value="Prephen_DH"/>
</dbReference>
<reference evidence="6 7" key="1">
    <citation type="submission" date="2018-05" db="EMBL/GenBank/DDBJ databases">
        <title>Genomic Encyclopedia of Type Strains, Phase IV (KMG-IV): sequencing the most valuable type-strain genomes for metagenomic binning, comparative biology and taxonomic classification.</title>
        <authorList>
            <person name="Goeker M."/>
        </authorList>
    </citation>
    <scope>NUCLEOTIDE SEQUENCE [LARGE SCALE GENOMIC DNA]</scope>
    <source>
        <strain evidence="6 7">DSM 18773</strain>
    </source>
</reference>
<evidence type="ECO:0000256" key="4">
    <source>
        <dbReference type="ARBA" id="ARBA00029440"/>
    </source>
</evidence>